<keyword evidence="3 6" id="KW-1133">Transmembrane helix</keyword>
<dbReference type="AlphaFoldDB" id="A0A5D0XJ55"/>
<evidence type="ECO:0000256" key="4">
    <source>
        <dbReference type="ARBA" id="ARBA00023136"/>
    </source>
</evidence>
<feature type="compositionally biased region" description="Basic residues" evidence="5">
    <location>
        <begin position="36"/>
        <end position="46"/>
    </location>
</feature>
<feature type="transmembrane region" description="Helical" evidence="6">
    <location>
        <begin position="141"/>
        <end position="167"/>
    </location>
</feature>
<feature type="compositionally biased region" description="Polar residues" evidence="5">
    <location>
        <begin position="401"/>
        <end position="413"/>
    </location>
</feature>
<dbReference type="EMBL" id="VSLD01000013">
    <property type="protein sequence ID" value="TYC96308.1"/>
    <property type="molecule type" value="Genomic_DNA"/>
</dbReference>
<evidence type="ECO:0000313" key="8">
    <source>
        <dbReference type="EMBL" id="TYC96308.1"/>
    </source>
</evidence>
<gene>
    <name evidence="8" type="ORF">FQ377_14055</name>
</gene>
<reference evidence="8 9" key="1">
    <citation type="submission" date="2019-08" db="EMBL/GenBank/DDBJ databases">
        <title>Genone of Arthrobacter echini P9.</title>
        <authorList>
            <person name="Bowman J.P."/>
        </authorList>
    </citation>
    <scope>NUCLEOTIDE SEQUENCE [LARGE SCALE GENOMIC DNA]</scope>
    <source>
        <strain evidence="8 9">P9</strain>
    </source>
</reference>
<dbReference type="Pfam" id="PF05090">
    <property type="entry name" value="HTTM"/>
    <property type="match status" value="1"/>
</dbReference>
<name>A0A5D0XJ55_9MICC</name>
<dbReference type="SMART" id="SM00752">
    <property type="entry name" value="HTTM"/>
    <property type="match status" value="1"/>
</dbReference>
<keyword evidence="2 6" id="KW-0812">Transmembrane</keyword>
<feature type="compositionally biased region" description="Polar residues" evidence="5">
    <location>
        <begin position="17"/>
        <end position="27"/>
    </location>
</feature>
<keyword evidence="9" id="KW-1185">Reference proteome</keyword>
<dbReference type="GO" id="GO:0012505">
    <property type="term" value="C:endomembrane system"/>
    <property type="evidence" value="ECO:0007669"/>
    <property type="project" value="UniProtKB-SubCell"/>
</dbReference>
<dbReference type="InterPro" id="IPR053934">
    <property type="entry name" value="HTTM_dom"/>
</dbReference>
<feature type="region of interest" description="Disordered" evidence="5">
    <location>
        <begin position="365"/>
        <end position="440"/>
    </location>
</feature>
<feature type="transmembrane region" description="Helical" evidence="6">
    <location>
        <begin position="281"/>
        <end position="309"/>
    </location>
</feature>
<feature type="compositionally biased region" description="Polar residues" evidence="5">
    <location>
        <begin position="370"/>
        <end position="379"/>
    </location>
</feature>
<dbReference type="OrthoDB" id="128729at2"/>
<feature type="transmembrane region" description="Helical" evidence="6">
    <location>
        <begin position="73"/>
        <end position="96"/>
    </location>
</feature>
<proteinExistence type="predicted"/>
<evidence type="ECO:0000259" key="7">
    <source>
        <dbReference type="SMART" id="SM00752"/>
    </source>
</evidence>
<keyword evidence="4 6" id="KW-0472">Membrane</keyword>
<evidence type="ECO:0000256" key="1">
    <source>
        <dbReference type="ARBA" id="ARBA00004127"/>
    </source>
</evidence>
<organism evidence="8 9">
    <name type="scientific">Arthrobacter echini</name>
    <dbReference type="NCBI Taxonomy" id="1529066"/>
    <lineage>
        <taxon>Bacteria</taxon>
        <taxon>Bacillati</taxon>
        <taxon>Actinomycetota</taxon>
        <taxon>Actinomycetes</taxon>
        <taxon>Micrococcales</taxon>
        <taxon>Micrococcaceae</taxon>
        <taxon>Arthrobacter</taxon>
    </lineage>
</organism>
<feature type="domain" description="HTTM-like" evidence="7">
    <location>
        <begin position="72"/>
        <end position="352"/>
    </location>
</feature>
<evidence type="ECO:0000256" key="5">
    <source>
        <dbReference type="SAM" id="MobiDB-lite"/>
    </source>
</evidence>
<accession>A0A5D0XJ55</accession>
<comment type="caution">
    <text evidence="8">The sequence shown here is derived from an EMBL/GenBank/DDBJ whole genome shotgun (WGS) entry which is preliminary data.</text>
</comment>
<protein>
    <recommendedName>
        <fullName evidence="7">HTTM-like domain-containing protein</fullName>
    </recommendedName>
</protein>
<dbReference type="PANTHER" id="PTHR39535">
    <property type="entry name" value="SPORULATION-DELAYING PROTEIN SDPB"/>
    <property type="match status" value="1"/>
</dbReference>
<dbReference type="InterPro" id="IPR011020">
    <property type="entry name" value="HTTM-like"/>
</dbReference>
<evidence type="ECO:0000256" key="6">
    <source>
        <dbReference type="SAM" id="Phobius"/>
    </source>
</evidence>
<comment type="subcellular location">
    <subcellularLocation>
        <location evidence="1">Endomembrane system</location>
        <topology evidence="1">Multi-pass membrane protein</topology>
    </subcellularLocation>
</comment>
<evidence type="ECO:0000256" key="2">
    <source>
        <dbReference type="ARBA" id="ARBA00022692"/>
    </source>
</evidence>
<dbReference type="PANTHER" id="PTHR39535:SF2">
    <property type="entry name" value="HTTM DOMAIN-CONTAINING PROTEIN"/>
    <property type="match status" value="1"/>
</dbReference>
<feature type="transmembrane region" description="Helical" evidence="6">
    <location>
        <begin position="228"/>
        <end position="249"/>
    </location>
</feature>
<dbReference type="Proteomes" id="UP000323410">
    <property type="component" value="Unassembled WGS sequence"/>
</dbReference>
<evidence type="ECO:0000313" key="9">
    <source>
        <dbReference type="Proteomes" id="UP000323410"/>
    </source>
</evidence>
<evidence type="ECO:0000256" key="3">
    <source>
        <dbReference type="ARBA" id="ARBA00022989"/>
    </source>
</evidence>
<feature type="compositionally biased region" description="Low complexity" evidence="5">
    <location>
        <begin position="388"/>
        <end position="398"/>
    </location>
</feature>
<feature type="transmembrane region" description="Helical" evidence="6">
    <location>
        <begin position="316"/>
        <end position="342"/>
    </location>
</feature>
<dbReference type="InterPro" id="IPR052964">
    <property type="entry name" value="Sporulation_signal_mat"/>
</dbReference>
<sequence length="440" mass="48347">MRPGSWIRRHVKGCSTPFESATSSTTIPGGRSARTGPRKARSRRSIRSGSMRTDSVQRLSAPMLQPLNWVLEGYHAVAAVGFIRAVYGLTTLGLMLTSWPDRHLFFGPRGLLSSTELKDQWTNEDAWSVLNLASTPLVFDVFYLVFMAVALLTMLGLGGRPVLLLHYTGTWSLFSQNSLLGDGGDNLMYICGIFLLLTRCFDRFTVLPAKNSRRTSVLSRWIPGWASILAHNTGVLLIAVQICIVYFIAGSFKMQGEMWTSGTALYYVLRNPEYHLPGMELLFYFAFPSVIATYITVISQVFFPVLVLFQRTRVAAVILMMVFHLGIAVMMGLTSFGLIMLACDTIFVSHHLATLIDKITGRSHARTATDPHTSPSPEVTANAHPLKTTITPTPEPITNRIAASQESVGTSVHESTDQPLGGPTEPKAFPPVGDNRKAPA</sequence>
<feature type="region of interest" description="Disordered" evidence="5">
    <location>
        <begin position="16"/>
        <end position="54"/>
    </location>
</feature>